<sequence length="214" mass="23300">MKKLVLFIVGWSVCLMVWAQEHPEAGPEKVATCSACHGLAGVSSVPLSPSLAGQNQNYLLRQLLAFRAGLSGNGEQGRYDPVMGAMTMALDEQDMRDIAAYYAGLPEDGSQSGVQSDSMPPESEQEDGARLYHFGDRQRNIMACSACHGPSGKGIASSGFPDVSGQREDYLKLQLHKFRDGSRHNDLNGMMQDIARSLADKEIESLADYMTHMN</sequence>
<dbReference type="EMBL" id="JAWRCO010000001">
    <property type="protein sequence ID" value="MDW6002563.1"/>
    <property type="molecule type" value="Genomic_DNA"/>
</dbReference>
<dbReference type="Proteomes" id="UP000196125">
    <property type="component" value="Unassembled WGS sequence"/>
</dbReference>
<evidence type="ECO:0000256" key="9">
    <source>
        <dbReference type="PIRSR" id="PIRSR000005-2"/>
    </source>
</evidence>
<organism evidence="14 15">
    <name type="scientific">Vibrio mangrovi</name>
    <dbReference type="NCBI Taxonomy" id="474394"/>
    <lineage>
        <taxon>Bacteria</taxon>
        <taxon>Pseudomonadati</taxon>
        <taxon>Pseudomonadota</taxon>
        <taxon>Gammaproteobacteria</taxon>
        <taxon>Vibrionales</taxon>
        <taxon>Vibrionaceae</taxon>
        <taxon>Vibrio</taxon>
    </lineage>
</organism>
<feature type="binding site" description="covalent" evidence="8">
    <location>
        <position position="144"/>
    </location>
    <ligand>
        <name>heme c</name>
        <dbReference type="ChEBI" id="CHEBI:61717"/>
        <label>2</label>
    </ligand>
</feature>
<feature type="binding site" description="axial binding residue" evidence="9">
    <location>
        <position position="83"/>
    </location>
    <ligand>
        <name>heme c</name>
        <dbReference type="ChEBI" id="CHEBI:61717"/>
        <label>1</label>
    </ligand>
    <ligandPart>
        <name>Fe</name>
        <dbReference type="ChEBI" id="CHEBI:18248"/>
    </ligandPart>
</feature>
<dbReference type="AlphaFoldDB" id="A0A1Y6IW64"/>
<evidence type="ECO:0000313" key="15">
    <source>
        <dbReference type="Proteomes" id="UP000196125"/>
    </source>
</evidence>
<gene>
    <name evidence="14" type="primary">cc4</name>
    <name evidence="13" type="ORF">SBX37_06760</name>
    <name evidence="14" type="ORF">VIM7927_03213</name>
</gene>
<evidence type="ECO:0000259" key="12">
    <source>
        <dbReference type="PROSITE" id="PS51007"/>
    </source>
</evidence>
<evidence type="ECO:0000313" key="16">
    <source>
        <dbReference type="Proteomes" id="UP001283366"/>
    </source>
</evidence>
<evidence type="ECO:0000256" key="11">
    <source>
        <dbReference type="SAM" id="SignalP"/>
    </source>
</evidence>
<dbReference type="InterPro" id="IPR009056">
    <property type="entry name" value="Cyt_c-like_dom"/>
</dbReference>
<evidence type="ECO:0000256" key="2">
    <source>
        <dbReference type="ARBA" id="ARBA00022448"/>
    </source>
</evidence>
<evidence type="ECO:0000256" key="4">
    <source>
        <dbReference type="ARBA" id="ARBA00022723"/>
    </source>
</evidence>
<keyword evidence="16" id="KW-1185">Reference proteome</keyword>
<keyword evidence="2" id="KW-0813">Transport</keyword>
<feature type="compositionally biased region" description="Polar residues" evidence="10">
    <location>
        <begin position="109"/>
        <end position="118"/>
    </location>
</feature>
<keyword evidence="6" id="KW-0249">Electron transport</keyword>
<comment type="PTM">
    <text evidence="8">Binds 2 heme c groups covalently per subunit.</text>
</comment>
<evidence type="ECO:0000256" key="3">
    <source>
        <dbReference type="ARBA" id="ARBA00022617"/>
    </source>
</evidence>
<reference evidence="14 15" key="1">
    <citation type="submission" date="2017-05" db="EMBL/GenBank/DDBJ databases">
        <authorList>
            <person name="Song R."/>
            <person name="Chenine A.L."/>
            <person name="Ruprecht R.M."/>
        </authorList>
    </citation>
    <scope>NUCLEOTIDE SEQUENCE [LARGE SCALE GENOMIC DNA]</scope>
    <source>
        <strain evidence="14 15">CECT 7927</strain>
    </source>
</reference>
<dbReference type="InterPro" id="IPR024167">
    <property type="entry name" value="Cytochrome_c4-like"/>
</dbReference>
<feature type="binding site" description="covalent" evidence="8">
    <location>
        <position position="33"/>
    </location>
    <ligand>
        <name>heme c</name>
        <dbReference type="ChEBI" id="CHEBI:61717"/>
        <label>1</label>
    </ligand>
</feature>
<feature type="region of interest" description="Disordered" evidence="10">
    <location>
        <begin position="107"/>
        <end position="127"/>
    </location>
</feature>
<protein>
    <submittedName>
        <fullName evidence="13">C-type cytochrome</fullName>
    </submittedName>
    <submittedName>
        <fullName evidence="14">Cytochrome c4</fullName>
    </submittedName>
</protein>
<accession>A0A1Y6IW64</accession>
<dbReference type="PANTHER" id="PTHR33751">
    <property type="entry name" value="CBB3-TYPE CYTOCHROME C OXIDASE SUBUNIT FIXP"/>
    <property type="match status" value="1"/>
</dbReference>
<evidence type="ECO:0000256" key="1">
    <source>
        <dbReference type="ARBA" id="ARBA00004418"/>
    </source>
</evidence>
<keyword evidence="5" id="KW-0574">Periplasm</keyword>
<dbReference type="Proteomes" id="UP001283366">
    <property type="component" value="Unassembled WGS sequence"/>
</dbReference>
<evidence type="ECO:0000256" key="8">
    <source>
        <dbReference type="PIRSR" id="PIRSR000005-1"/>
    </source>
</evidence>
<dbReference type="InterPro" id="IPR050597">
    <property type="entry name" value="Cytochrome_c_Oxidase_Subunit"/>
</dbReference>
<dbReference type="InterPro" id="IPR036909">
    <property type="entry name" value="Cyt_c-like_dom_sf"/>
</dbReference>
<feature type="binding site" description="covalent" evidence="8">
    <location>
        <position position="147"/>
    </location>
    <ligand>
        <name>heme c</name>
        <dbReference type="ChEBI" id="CHEBI:61717"/>
        <label>2</label>
    </ligand>
</feature>
<evidence type="ECO:0000313" key="14">
    <source>
        <dbReference type="EMBL" id="SMS01904.1"/>
    </source>
</evidence>
<dbReference type="Gene3D" id="1.10.760.10">
    <property type="entry name" value="Cytochrome c-like domain"/>
    <property type="match status" value="2"/>
</dbReference>
<dbReference type="PANTHER" id="PTHR33751:SF9">
    <property type="entry name" value="CYTOCHROME C4"/>
    <property type="match status" value="1"/>
</dbReference>
<dbReference type="Pfam" id="PF00034">
    <property type="entry name" value="Cytochrom_C"/>
    <property type="match status" value="2"/>
</dbReference>
<reference evidence="13 16" key="2">
    <citation type="submission" date="2023-11" db="EMBL/GenBank/DDBJ databases">
        <title>Plant-associative lifestyle of Vibrio porteresiae and its evolutionary dynamics.</title>
        <authorList>
            <person name="Rameshkumar N."/>
            <person name="Kirti K."/>
        </authorList>
    </citation>
    <scope>NUCLEOTIDE SEQUENCE [LARGE SCALE GENOMIC DNA]</scope>
    <source>
        <strain evidence="13 16">MSSRF38</strain>
    </source>
</reference>
<feature type="binding site" description="covalent" evidence="8">
    <location>
        <position position="36"/>
    </location>
    <ligand>
        <name>heme c</name>
        <dbReference type="ChEBI" id="CHEBI:61717"/>
        <label>1</label>
    </ligand>
</feature>
<feature type="binding site" description="axial binding residue" evidence="9">
    <location>
        <position position="37"/>
    </location>
    <ligand>
        <name>heme c</name>
        <dbReference type="ChEBI" id="CHEBI:61717"/>
        <label>1</label>
    </ligand>
    <ligandPart>
        <name>Fe</name>
        <dbReference type="ChEBI" id="CHEBI:18248"/>
    </ligandPart>
</feature>
<evidence type="ECO:0000256" key="6">
    <source>
        <dbReference type="ARBA" id="ARBA00022982"/>
    </source>
</evidence>
<dbReference type="GO" id="GO:0042597">
    <property type="term" value="C:periplasmic space"/>
    <property type="evidence" value="ECO:0007669"/>
    <property type="project" value="UniProtKB-SubCell"/>
</dbReference>
<dbReference type="GO" id="GO:0009055">
    <property type="term" value="F:electron transfer activity"/>
    <property type="evidence" value="ECO:0007669"/>
    <property type="project" value="InterPro"/>
</dbReference>
<dbReference type="PIRSF" id="PIRSF000005">
    <property type="entry name" value="Cytochrome_c4"/>
    <property type="match status" value="1"/>
</dbReference>
<dbReference type="GO" id="GO:0005506">
    <property type="term" value="F:iron ion binding"/>
    <property type="evidence" value="ECO:0007669"/>
    <property type="project" value="InterPro"/>
</dbReference>
<evidence type="ECO:0000256" key="7">
    <source>
        <dbReference type="ARBA" id="ARBA00023004"/>
    </source>
</evidence>
<feature type="domain" description="Cytochrome c" evidence="12">
    <location>
        <begin position="123"/>
        <end position="214"/>
    </location>
</feature>
<feature type="chain" id="PRO_5013209828" evidence="11">
    <location>
        <begin position="20"/>
        <end position="214"/>
    </location>
</feature>
<proteinExistence type="predicted"/>
<feature type="domain" description="Cytochrome c" evidence="12">
    <location>
        <begin position="21"/>
        <end position="106"/>
    </location>
</feature>
<keyword evidence="7 9" id="KW-0408">Iron</keyword>
<dbReference type="RefSeq" id="WP_087481934.1">
    <property type="nucleotide sequence ID" value="NZ_AP024883.1"/>
</dbReference>
<keyword evidence="3 8" id="KW-0349">Heme</keyword>
<feature type="signal peptide" evidence="11">
    <location>
        <begin position="1"/>
        <end position="19"/>
    </location>
</feature>
<dbReference type="SUPFAM" id="SSF46626">
    <property type="entry name" value="Cytochrome c"/>
    <property type="match status" value="2"/>
</dbReference>
<evidence type="ECO:0000256" key="10">
    <source>
        <dbReference type="SAM" id="MobiDB-lite"/>
    </source>
</evidence>
<comment type="subcellular location">
    <subcellularLocation>
        <location evidence="1">Periplasm</location>
    </subcellularLocation>
</comment>
<evidence type="ECO:0000256" key="5">
    <source>
        <dbReference type="ARBA" id="ARBA00022764"/>
    </source>
</evidence>
<keyword evidence="11" id="KW-0732">Signal</keyword>
<keyword evidence="4 9" id="KW-0479">Metal-binding</keyword>
<feature type="binding site" description="axial binding residue" evidence="9">
    <location>
        <position position="148"/>
    </location>
    <ligand>
        <name>heme c</name>
        <dbReference type="ChEBI" id="CHEBI:61717"/>
        <label>2</label>
    </ligand>
    <ligandPart>
        <name>Fe</name>
        <dbReference type="ChEBI" id="CHEBI:18248"/>
    </ligandPart>
</feature>
<evidence type="ECO:0000313" key="13">
    <source>
        <dbReference type="EMBL" id="MDW6002563.1"/>
    </source>
</evidence>
<feature type="binding site" description="axial binding residue" evidence="9">
    <location>
        <position position="191"/>
    </location>
    <ligand>
        <name>heme c</name>
        <dbReference type="ChEBI" id="CHEBI:61717"/>
        <label>2</label>
    </ligand>
    <ligandPart>
        <name>Fe</name>
        <dbReference type="ChEBI" id="CHEBI:18248"/>
    </ligandPart>
</feature>
<dbReference type="GO" id="GO:0020037">
    <property type="term" value="F:heme binding"/>
    <property type="evidence" value="ECO:0007669"/>
    <property type="project" value="InterPro"/>
</dbReference>
<dbReference type="OrthoDB" id="9773456at2"/>
<dbReference type="PROSITE" id="PS51007">
    <property type="entry name" value="CYTC"/>
    <property type="match status" value="2"/>
</dbReference>
<dbReference type="EMBL" id="FXXI01000007">
    <property type="protein sequence ID" value="SMS01904.1"/>
    <property type="molecule type" value="Genomic_DNA"/>
</dbReference>
<name>A0A1Y6IW64_9VIBR</name>